<dbReference type="WBParaSite" id="EVEC_0000982501-mRNA-1">
    <property type="protein sequence ID" value="EVEC_0000982501-mRNA-1"/>
    <property type="gene ID" value="EVEC_0000982501"/>
</dbReference>
<evidence type="ECO:0000313" key="1">
    <source>
        <dbReference type="EMBL" id="VDD94471.1"/>
    </source>
</evidence>
<dbReference type="Proteomes" id="UP000274131">
    <property type="component" value="Unassembled WGS sequence"/>
</dbReference>
<keyword evidence="2" id="KW-1185">Reference proteome</keyword>
<protein>
    <submittedName>
        <fullName evidence="3">DBD_Tnp_Mut domain-containing protein</fullName>
    </submittedName>
</protein>
<proteinExistence type="predicted"/>
<sequence length="303" mass="34672">MCNCELEAFRKAINMSFLAIDVDSEGLGGVLVVFSSLNEILHHWLKEIDLKIFERVYAKKFKIAGKTWWFIGLELTNLEKKGCNDAHSLFERFVSRSTLMQWLVEKHRCTSGSYRLSGSASRRGEVTNFEELKSIREACRVETKWIEDYANCEKEFNFIVKVDKSLVTMDTLRILASKYHFTGGKWILFPIEREMVQPGDYEITALQVVNKILKDFLTGGMSQLDFVNHLTVCFYGRNCVVSVGNSICKAGWNGAEENCLNEDGQVQHVLSILKKLELEDLVNRLVYKKMVLRAEVSGGCRLI</sequence>
<dbReference type="AlphaFoldDB" id="A0A0N4VGC7"/>
<evidence type="ECO:0000313" key="3">
    <source>
        <dbReference type="WBParaSite" id="EVEC_0000982501-mRNA-1"/>
    </source>
</evidence>
<evidence type="ECO:0000313" key="2">
    <source>
        <dbReference type="Proteomes" id="UP000274131"/>
    </source>
</evidence>
<dbReference type="EMBL" id="UXUI01009896">
    <property type="protein sequence ID" value="VDD94471.1"/>
    <property type="molecule type" value="Genomic_DNA"/>
</dbReference>
<reference evidence="3" key="1">
    <citation type="submission" date="2017-02" db="UniProtKB">
        <authorList>
            <consortium name="WormBaseParasite"/>
        </authorList>
    </citation>
    <scope>IDENTIFICATION</scope>
</reference>
<gene>
    <name evidence="1" type="ORF">EVEC_LOCUS9222</name>
</gene>
<reference evidence="1 2" key="2">
    <citation type="submission" date="2018-10" db="EMBL/GenBank/DDBJ databases">
        <authorList>
            <consortium name="Pathogen Informatics"/>
        </authorList>
    </citation>
    <scope>NUCLEOTIDE SEQUENCE [LARGE SCALE GENOMIC DNA]</scope>
</reference>
<organism evidence="3">
    <name type="scientific">Enterobius vermicularis</name>
    <name type="common">Human pinworm</name>
    <dbReference type="NCBI Taxonomy" id="51028"/>
    <lineage>
        <taxon>Eukaryota</taxon>
        <taxon>Metazoa</taxon>
        <taxon>Ecdysozoa</taxon>
        <taxon>Nematoda</taxon>
        <taxon>Chromadorea</taxon>
        <taxon>Rhabditida</taxon>
        <taxon>Spirurina</taxon>
        <taxon>Oxyuridomorpha</taxon>
        <taxon>Oxyuroidea</taxon>
        <taxon>Oxyuridae</taxon>
        <taxon>Enterobius</taxon>
    </lineage>
</organism>
<name>A0A0N4VGC7_ENTVE</name>
<accession>A0A0N4VGC7</accession>